<dbReference type="CDD" id="cd00077">
    <property type="entry name" value="HDc"/>
    <property type="match status" value="1"/>
</dbReference>
<name>A0A0K0WZM9_MYCGD</name>
<dbReference type="Proteomes" id="UP000062255">
    <property type="component" value="Chromosome"/>
</dbReference>
<dbReference type="PATRIC" id="fig|134601.6.peg.172"/>
<accession>A0A0K0WZM9</accession>
<keyword evidence="2" id="KW-0378">Hydrolase</keyword>
<sequence>MTYSLPDTKTVRDAAAHVRALVHPQIYNHSVRTYLLGAEAARRDGVTDLDDEIFCVAALFHDSGTADVYNGPQRFEVEGADAAAEFLSDRGFDAEAVDAVWQAIALHTTPGIPERRGVIPHYLRTGVLIEFGPPELRRSYAEAVAAAEEELPRHRLEQTLESLVVQQALANPHKAPKLTWAAELVAHHDPKREGISPGF</sequence>
<evidence type="ECO:0000313" key="2">
    <source>
        <dbReference type="EMBL" id="AKS30656.1"/>
    </source>
</evidence>
<dbReference type="AlphaFoldDB" id="A0A0K0WZM9"/>
<dbReference type="STRING" id="134601.AFA91_00815"/>
<organism evidence="2 3">
    <name type="scientific">Mycolicibacterium goodii</name>
    <name type="common">Mycobacterium goodii</name>
    <dbReference type="NCBI Taxonomy" id="134601"/>
    <lineage>
        <taxon>Bacteria</taxon>
        <taxon>Bacillati</taxon>
        <taxon>Actinomycetota</taxon>
        <taxon>Actinomycetes</taxon>
        <taxon>Mycobacteriales</taxon>
        <taxon>Mycobacteriaceae</taxon>
        <taxon>Mycolicibacterium</taxon>
    </lineage>
</organism>
<gene>
    <name evidence="2" type="ORF">AFA91_00815</name>
</gene>
<proteinExistence type="predicted"/>
<dbReference type="KEGG" id="mgo:AFA91_00815"/>
<reference evidence="2 3" key="1">
    <citation type="submission" date="2015-07" db="EMBL/GenBank/DDBJ databases">
        <title>Complete genome sequence of Mycobacterium goodii X7B, a facultative thermophilic biodesulfurizing bacterium.</title>
        <authorList>
            <person name="Yu B."/>
            <person name="Li F."/>
            <person name="Xu P."/>
        </authorList>
    </citation>
    <scope>NUCLEOTIDE SEQUENCE [LARGE SCALE GENOMIC DNA]</scope>
    <source>
        <strain evidence="2 3">X7B</strain>
    </source>
</reference>
<dbReference type="InterPro" id="IPR003607">
    <property type="entry name" value="HD/PDEase_dom"/>
</dbReference>
<dbReference type="GO" id="GO:0016787">
    <property type="term" value="F:hydrolase activity"/>
    <property type="evidence" value="ECO:0007669"/>
    <property type="project" value="UniProtKB-KW"/>
</dbReference>
<dbReference type="SUPFAM" id="SSF109604">
    <property type="entry name" value="HD-domain/PDEase-like"/>
    <property type="match status" value="1"/>
</dbReference>
<dbReference type="EMBL" id="CP012150">
    <property type="protein sequence ID" value="AKS30656.1"/>
    <property type="molecule type" value="Genomic_DNA"/>
</dbReference>
<protein>
    <submittedName>
        <fullName evidence="2">Phosphohydrolase</fullName>
    </submittedName>
</protein>
<evidence type="ECO:0000259" key="1">
    <source>
        <dbReference type="Pfam" id="PF01966"/>
    </source>
</evidence>
<dbReference type="Gene3D" id="1.10.3210.10">
    <property type="entry name" value="Hypothetical protein af1432"/>
    <property type="match status" value="1"/>
</dbReference>
<dbReference type="Pfam" id="PF01966">
    <property type="entry name" value="HD"/>
    <property type="match status" value="1"/>
</dbReference>
<dbReference type="PANTHER" id="PTHR35569">
    <property type="entry name" value="CYANAMIDE HYDRATASE DDI2-RELATED"/>
    <property type="match status" value="1"/>
</dbReference>
<feature type="domain" description="HD" evidence="1">
    <location>
        <begin position="27"/>
        <end position="125"/>
    </location>
</feature>
<dbReference type="OrthoDB" id="8478129at2"/>
<dbReference type="InterPro" id="IPR006674">
    <property type="entry name" value="HD_domain"/>
</dbReference>
<dbReference type="PANTHER" id="PTHR35569:SF1">
    <property type="entry name" value="CYANAMIDE HYDRATASE DDI2-RELATED"/>
    <property type="match status" value="1"/>
</dbReference>
<dbReference type="RefSeq" id="WP_049743058.1">
    <property type="nucleotide sequence ID" value="NZ_CP012150.1"/>
</dbReference>
<evidence type="ECO:0000313" key="3">
    <source>
        <dbReference type="Proteomes" id="UP000062255"/>
    </source>
</evidence>